<sequence length="71" mass="8058">MVIMYVFEQITQVKLICCQLAGDGVARMECPSGASWQHSLNNMGVREFKRLTVLFAVKESCRMLLSALFEQ</sequence>
<evidence type="ECO:0000313" key="1">
    <source>
        <dbReference type="EMBL" id="KFL98213.1"/>
    </source>
</evidence>
<protein>
    <submittedName>
        <fullName evidence="1">Uncharacterized protein</fullName>
    </submittedName>
</protein>
<organism evidence="1 2">
    <name type="scientific">Lactobacillus gasseri SV-16A-US</name>
    <dbReference type="NCBI Taxonomy" id="575604"/>
    <lineage>
        <taxon>Bacteria</taxon>
        <taxon>Bacillati</taxon>
        <taxon>Bacillota</taxon>
        <taxon>Bacilli</taxon>
        <taxon>Lactobacillales</taxon>
        <taxon>Lactobacillaceae</taxon>
        <taxon>Lactobacillus</taxon>
    </lineage>
</organism>
<dbReference type="Proteomes" id="UP000030761">
    <property type="component" value="Unassembled WGS sequence"/>
</dbReference>
<dbReference type="AlphaFoldDB" id="A0AB34P364"/>
<proteinExistence type="predicted"/>
<reference evidence="1 2" key="1">
    <citation type="submission" date="2010-03" db="EMBL/GenBank/DDBJ databases">
        <title>The Genome Sequence of Lactobacillus gasseri strain SV-16A-US.</title>
        <authorList>
            <consortium name="The Broad Institute Genome Sequencing Platform"/>
            <person name="Ward D."/>
            <person name="Earl A."/>
            <person name="Feldgarden M."/>
            <person name="Gevers D."/>
            <person name="Young S.K."/>
            <person name="Zeng Q."/>
            <person name="Koehrsen M."/>
            <person name="Alvarado L."/>
            <person name="Berlin A."/>
            <person name="Bochicchio J."/>
            <person name="Borenstein D."/>
            <person name="Chapman S.B."/>
            <person name="Chen Z."/>
            <person name="Engels R."/>
            <person name="Freedman E."/>
            <person name="Gellesch M."/>
            <person name="Goldberg J."/>
            <person name="Griggs A."/>
            <person name="Gujja S."/>
            <person name="Heilman E."/>
            <person name="Heiman D."/>
            <person name="Hepburn T."/>
            <person name="Howarth C."/>
            <person name="Jen D."/>
            <person name="Larson L."/>
            <person name="Mehta T."/>
            <person name="Park D."/>
            <person name="Pearson M."/>
            <person name="Roberts A."/>
            <person name="Saif S."/>
            <person name="Shea T."/>
            <person name="Shenoy N."/>
            <person name="Sisk P."/>
            <person name="Stolte C."/>
            <person name="Sykes S."/>
            <person name="Thomson T."/>
            <person name="Walk T."/>
            <person name="White J."/>
            <person name="Yandava C."/>
            <person name="Liu Y."/>
            <person name="Xu Q."/>
            <person name="Haas B."/>
            <person name="Nusbaum C."/>
            <person name="Birren B."/>
        </authorList>
    </citation>
    <scope>NUCLEOTIDE SEQUENCE [LARGE SCALE GENOMIC DNA]</scope>
    <source>
        <strain evidence="1 2">SV-16A-US</strain>
    </source>
</reference>
<accession>A0AB34P364</accession>
<name>A0AB34P364_LACGS</name>
<gene>
    <name evidence="1" type="ORF">HMPREF5175_01055</name>
</gene>
<dbReference type="EMBL" id="KN050674">
    <property type="protein sequence ID" value="KFL98213.1"/>
    <property type="molecule type" value="Genomic_DNA"/>
</dbReference>
<evidence type="ECO:0000313" key="2">
    <source>
        <dbReference type="Proteomes" id="UP000030761"/>
    </source>
</evidence>